<dbReference type="GO" id="GO:0005886">
    <property type="term" value="C:plasma membrane"/>
    <property type="evidence" value="ECO:0007669"/>
    <property type="project" value="UniProtKB-SubCell"/>
</dbReference>
<dbReference type="Gene3D" id="3.60.15.10">
    <property type="entry name" value="Ribonuclease Z/Hydroxyacylglutathione hydrolase-like"/>
    <property type="match status" value="1"/>
</dbReference>
<dbReference type="InterPro" id="IPR036866">
    <property type="entry name" value="RibonucZ/Hydroxyglut_hydro"/>
</dbReference>
<dbReference type="PANTHER" id="PTHR30619">
    <property type="entry name" value="DNA INTERNALIZATION/COMPETENCE PROTEIN COMEC/REC2"/>
    <property type="match status" value="1"/>
</dbReference>
<keyword evidence="2" id="KW-1003">Cell membrane</keyword>
<evidence type="ECO:0000256" key="6">
    <source>
        <dbReference type="SAM" id="MobiDB-lite"/>
    </source>
</evidence>
<evidence type="ECO:0000313" key="10">
    <source>
        <dbReference type="EMBL" id="MBM3318367.1"/>
    </source>
</evidence>
<gene>
    <name evidence="10" type="ORF">FJY75_11005</name>
</gene>
<evidence type="ECO:0000259" key="8">
    <source>
        <dbReference type="Pfam" id="PF00753"/>
    </source>
</evidence>
<feature type="transmembrane region" description="Helical" evidence="7">
    <location>
        <begin position="401"/>
        <end position="419"/>
    </location>
</feature>
<evidence type="ECO:0000313" key="11">
    <source>
        <dbReference type="Proteomes" id="UP000748308"/>
    </source>
</evidence>
<evidence type="ECO:0000256" key="1">
    <source>
        <dbReference type="ARBA" id="ARBA00004651"/>
    </source>
</evidence>
<keyword evidence="5 7" id="KW-0472">Membrane</keyword>
<dbReference type="NCBIfam" id="TIGR00360">
    <property type="entry name" value="ComEC_N-term"/>
    <property type="match status" value="1"/>
</dbReference>
<name>A0A937XCB8_UNCEI</name>
<protein>
    <submittedName>
        <fullName evidence="10">ComEC/Rec2 family competence protein</fullName>
    </submittedName>
</protein>
<feature type="region of interest" description="Disordered" evidence="6">
    <location>
        <begin position="812"/>
        <end position="846"/>
    </location>
</feature>
<evidence type="ECO:0000256" key="2">
    <source>
        <dbReference type="ARBA" id="ARBA00022475"/>
    </source>
</evidence>
<feature type="transmembrane region" description="Helical" evidence="7">
    <location>
        <begin position="271"/>
        <end position="293"/>
    </location>
</feature>
<dbReference type="PANTHER" id="PTHR30619:SF1">
    <property type="entry name" value="RECOMBINATION PROTEIN 2"/>
    <property type="match status" value="1"/>
</dbReference>
<dbReference type="Pfam" id="PF00753">
    <property type="entry name" value="Lactamase_B"/>
    <property type="match status" value="1"/>
</dbReference>
<sequence>MSRRDKFHRPAAPAAVLAACLIAGLVLGEACPWPAPAGRLQVAACGFAACAAAVAAAVGGGRGPAVALIAAALACGCGRGALARVDWERSRDGLEGLAGHAWVSARLAPGPGGILRAELLQARPAGRPAPCAPRVPIALLVSAQAAAGLAPGWWEGLARIDTAEAAGNPGDFPADAYLRARGAAGWLRPLDLRPVGAESGGPAGSPGGLAGGAGGAAALRRARGAVAGRLELLLPAEQAAVARALLMGRVAAEPGDELVWAPLREAGVGHLLAVSGLHVGLLAGFTAGVLRLLPLPGRARLLLLALLLAGYGALTGWSASVTRAACGGILWCLLRAAGRAPEGRTLLAAVLAAHLWAEPGVWRDLGCRLTYIVTFAILGAAAAGRGHEAGGIPGGRPTRRVALGMVVMFAAQSAAWPLLLASQGWASPIYLAANLLVVPLAGLLLGTTLLGLLFSLCPGFPADIAGGPARALIEGLLAAGGRAAAWAGSLPLGGAVGAHLGAAGALAVAVVWHPRRLPLGARAALAVILCAAITLAAQARAGQTRAAMLDVGQGESWMLLWPGETWVVDLGPAEPGDARATARLARALRQHGRRRIDRLFLTHDDADHTGALPGLVASELPIDRIHFPDGWTPTERTAAALAQAVAQGARLEALSRGDTLAATGARRRGAEREEKVLALVLHPPRGGRGEGARNEGCLGLLVAFGAVTIAITADSPAAVLEEWVERGLGRCTIVSAAHHGSADSTPRSFLEAAAPEAVLVSAGRGNRHGHPATAVLERIAGCGAWLLRTDRDGQIRLRLSGGRWILEGHRSGRSVELETATPPAPAVLEGGPRPCYKSRAPNAGRE</sequence>
<evidence type="ECO:0000259" key="9">
    <source>
        <dbReference type="Pfam" id="PF03772"/>
    </source>
</evidence>
<dbReference type="SUPFAM" id="SSF56281">
    <property type="entry name" value="Metallo-hydrolase/oxidoreductase"/>
    <property type="match status" value="1"/>
</dbReference>
<reference evidence="10" key="1">
    <citation type="submission" date="2019-03" db="EMBL/GenBank/DDBJ databases">
        <title>Lake Tanganyika Metagenome-Assembled Genomes (MAGs).</title>
        <authorList>
            <person name="Tran P."/>
        </authorList>
    </citation>
    <scope>NUCLEOTIDE SEQUENCE</scope>
    <source>
        <strain evidence="10">M_DeepCast_400m_m2_100</strain>
    </source>
</reference>
<dbReference type="InterPro" id="IPR001279">
    <property type="entry name" value="Metallo-B-lactamas"/>
</dbReference>
<dbReference type="InterPro" id="IPR052159">
    <property type="entry name" value="Competence_DNA_uptake"/>
</dbReference>
<comment type="caution">
    <text evidence="10">The sequence shown here is derived from an EMBL/GenBank/DDBJ whole genome shotgun (WGS) entry which is preliminary data.</text>
</comment>
<comment type="subcellular location">
    <subcellularLocation>
        <location evidence="1">Cell membrane</location>
        <topology evidence="1">Multi-pass membrane protein</topology>
    </subcellularLocation>
</comment>
<feature type="domain" description="Metallo-beta-lactamase" evidence="8">
    <location>
        <begin position="554"/>
        <end position="763"/>
    </location>
</feature>
<dbReference type="PROSITE" id="PS51257">
    <property type="entry name" value="PROKAR_LIPOPROTEIN"/>
    <property type="match status" value="1"/>
</dbReference>
<evidence type="ECO:0000256" key="3">
    <source>
        <dbReference type="ARBA" id="ARBA00022692"/>
    </source>
</evidence>
<dbReference type="AlphaFoldDB" id="A0A937XCB8"/>
<feature type="transmembrane region" description="Helical" evidence="7">
    <location>
        <begin position="519"/>
        <end position="539"/>
    </location>
</feature>
<feature type="transmembrane region" description="Helical" evidence="7">
    <location>
        <begin position="299"/>
        <end position="317"/>
    </location>
</feature>
<feature type="domain" description="ComEC/Rec2-related protein" evidence="9">
    <location>
        <begin position="257"/>
        <end position="504"/>
    </location>
</feature>
<evidence type="ECO:0000256" key="5">
    <source>
        <dbReference type="ARBA" id="ARBA00023136"/>
    </source>
</evidence>
<keyword evidence="3 7" id="KW-0812">Transmembrane</keyword>
<feature type="transmembrane region" description="Helical" evidence="7">
    <location>
        <begin position="494"/>
        <end position="512"/>
    </location>
</feature>
<dbReference type="Proteomes" id="UP000748308">
    <property type="component" value="Unassembled WGS sequence"/>
</dbReference>
<proteinExistence type="predicted"/>
<accession>A0A937XCB8</accession>
<feature type="transmembrane region" description="Helical" evidence="7">
    <location>
        <begin position="431"/>
        <end position="457"/>
    </location>
</feature>
<organism evidence="10 11">
    <name type="scientific">Eiseniibacteriota bacterium</name>
    <dbReference type="NCBI Taxonomy" id="2212470"/>
    <lineage>
        <taxon>Bacteria</taxon>
        <taxon>Candidatus Eiseniibacteriota</taxon>
    </lineage>
</organism>
<dbReference type="EMBL" id="VGIY01000336">
    <property type="protein sequence ID" value="MBM3318367.1"/>
    <property type="molecule type" value="Genomic_DNA"/>
</dbReference>
<feature type="transmembrane region" description="Helical" evidence="7">
    <location>
        <begin position="38"/>
        <end position="58"/>
    </location>
</feature>
<evidence type="ECO:0000256" key="4">
    <source>
        <dbReference type="ARBA" id="ARBA00022989"/>
    </source>
</evidence>
<keyword evidence="4 7" id="KW-1133">Transmembrane helix</keyword>
<evidence type="ECO:0000256" key="7">
    <source>
        <dbReference type="SAM" id="Phobius"/>
    </source>
</evidence>
<dbReference type="InterPro" id="IPR004477">
    <property type="entry name" value="ComEC_N"/>
</dbReference>
<dbReference type="Pfam" id="PF03772">
    <property type="entry name" value="Competence"/>
    <property type="match status" value="1"/>
</dbReference>